<evidence type="ECO:0000256" key="1">
    <source>
        <dbReference type="ARBA" id="ARBA00022670"/>
    </source>
</evidence>
<dbReference type="InterPro" id="IPR003653">
    <property type="entry name" value="Peptidase_C48_C"/>
</dbReference>
<evidence type="ECO:0000256" key="3">
    <source>
        <dbReference type="SAM" id="MobiDB-lite"/>
    </source>
</evidence>
<feature type="compositionally biased region" description="Basic residues" evidence="3">
    <location>
        <begin position="65"/>
        <end position="78"/>
    </location>
</feature>
<proteinExistence type="predicted"/>
<evidence type="ECO:0000259" key="4">
    <source>
        <dbReference type="Pfam" id="PF02902"/>
    </source>
</evidence>
<feature type="domain" description="Ubiquitin-like protease family profile" evidence="4">
    <location>
        <begin position="309"/>
        <end position="346"/>
    </location>
</feature>
<protein>
    <recommendedName>
        <fullName evidence="4">Ubiquitin-like protease family profile domain-containing protein</fullName>
    </recommendedName>
</protein>
<dbReference type="Pfam" id="PF02902">
    <property type="entry name" value="Peptidase_C48"/>
    <property type="match status" value="1"/>
</dbReference>
<evidence type="ECO:0000313" key="6">
    <source>
        <dbReference type="Proteomes" id="UP000709295"/>
    </source>
</evidence>
<dbReference type="GO" id="GO:0006508">
    <property type="term" value="P:proteolysis"/>
    <property type="evidence" value="ECO:0007669"/>
    <property type="project" value="UniProtKB-KW"/>
</dbReference>
<comment type="caution">
    <text evidence="5">The sequence shown here is derived from an EMBL/GenBank/DDBJ whole genome shotgun (WGS) entry which is preliminary data.</text>
</comment>
<keyword evidence="6" id="KW-1185">Reference proteome</keyword>
<keyword evidence="1" id="KW-0645">Protease</keyword>
<keyword evidence="2" id="KW-0378">Hydrolase</keyword>
<feature type="region of interest" description="Disordered" evidence="3">
    <location>
        <begin position="16"/>
        <end position="51"/>
    </location>
</feature>
<dbReference type="AlphaFoldDB" id="A0A8J5IMG2"/>
<accession>A0A8J5IMG2</accession>
<sequence>MLCFVLQQWRNVRQNQKVDGAERQPKRICGMNAESKPESDDDDGESKDDVTTGVVTATLKVRINPKARKVGRPQKQKKTTAASERADRKWYKAVEAGRAAAGTDTLDALLAFLDCERPGLVETQRRLSGVLINNKSQNPVLIDDEADIASTPSGVIEVIQIKNVGSFARQQIEVMRRVEILKNTVQSGLEAHKWIYEEGLPVLPAEYHGLAKQVGDQVINTYPYTHIEGLNEAPDYAYSMLYRAIPPAWLSDASIRGLCDRLMTNYPSCRLAGFQSVDPKSSRVRNQGVESVTSELLVRILTQTAEVGVQTVLLPLNLHNTHWCCIVVKVSGKRINYYDPLNQNRT</sequence>
<gene>
    <name evidence="5" type="ORF">JG688_00005466</name>
</gene>
<feature type="region of interest" description="Disordered" evidence="3">
    <location>
        <begin position="65"/>
        <end position="86"/>
    </location>
</feature>
<dbReference type="Proteomes" id="UP000709295">
    <property type="component" value="Unassembled WGS sequence"/>
</dbReference>
<evidence type="ECO:0000256" key="2">
    <source>
        <dbReference type="ARBA" id="ARBA00022801"/>
    </source>
</evidence>
<organism evidence="5 6">
    <name type="scientific">Phytophthora aleatoria</name>
    <dbReference type="NCBI Taxonomy" id="2496075"/>
    <lineage>
        <taxon>Eukaryota</taxon>
        <taxon>Sar</taxon>
        <taxon>Stramenopiles</taxon>
        <taxon>Oomycota</taxon>
        <taxon>Peronosporomycetes</taxon>
        <taxon>Peronosporales</taxon>
        <taxon>Peronosporaceae</taxon>
        <taxon>Phytophthora</taxon>
    </lineage>
</organism>
<reference evidence="5" key="1">
    <citation type="submission" date="2021-01" db="EMBL/GenBank/DDBJ databases">
        <title>Phytophthora aleatoria, a newly-described species from Pinus radiata is distinct from Phytophthora cactorum isolates based on comparative genomics.</title>
        <authorList>
            <person name="Mcdougal R."/>
            <person name="Panda P."/>
            <person name="Williams N."/>
            <person name="Studholme D.J."/>
        </authorList>
    </citation>
    <scope>NUCLEOTIDE SEQUENCE</scope>
    <source>
        <strain evidence="5">NZFS 4037</strain>
    </source>
</reference>
<evidence type="ECO:0000313" key="5">
    <source>
        <dbReference type="EMBL" id="KAG6969107.1"/>
    </source>
</evidence>
<name>A0A8J5IMG2_9STRA</name>
<dbReference type="EMBL" id="JAENGY010000218">
    <property type="protein sequence ID" value="KAG6969107.1"/>
    <property type="molecule type" value="Genomic_DNA"/>
</dbReference>
<dbReference type="GO" id="GO:0008234">
    <property type="term" value="F:cysteine-type peptidase activity"/>
    <property type="evidence" value="ECO:0007669"/>
    <property type="project" value="InterPro"/>
</dbReference>